<evidence type="ECO:0000313" key="2">
    <source>
        <dbReference type="Proteomes" id="UP000515561"/>
    </source>
</evidence>
<name>A0A6S6R2Z7_9FIRM</name>
<dbReference type="AlphaFoldDB" id="A0A6S6R2Z7"/>
<reference evidence="1 2" key="1">
    <citation type="journal article" date="2016" name="Int. J. Syst. Evol. Microbiol.">
        <title>Descriptions of Anaerotaenia torta gen. nov., sp. nov. and Anaerocolumna cellulosilytica gen. nov., sp. nov. isolated from a methanogenic reactor of cattle waste.</title>
        <authorList>
            <person name="Uek A."/>
            <person name="Ohtaki Y."/>
            <person name="Kaku N."/>
            <person name="Ueki K."/>
        </authorList>
    </citation>
    <scope>NUCLEOTIDE SEQUENCE [LARGE SCALE GENOMIC DNA]</scope>
    <source>
        <strain evidence="1 2">SN021</strain>
    </source>
</reference>
<accession>A0A6S6R2Z7</accession>
<dbReference type="InterPro" id="IPR024984">
    <property type="entry name" value="DUF3888"/>
</dbReference>
<evidence type="ECO:0000313" key="1">
    <source>
        <dbReference type="EMBL" id="BCJ95699.1"/>
    </source>
</evidence>
<organism evidence="1 2">
    <name type="scientific">Anaerocolumna cellulosilytica</name>
    <dbReference type="NCBI Taxonomy" id="433286"/>
    <lineage>
        <taxon>Bacteria</taxon>
        <taxon>Bacillati</taxon>
        <taxon>Bacillota</taxon>
        <taxon>Clostridia</taxon>
        <taxon>Lachnospirales</taxon>
        <taxon>Lachnospiraceae</taxon>
        <taxon>Anaerocolumna</taxon>
    </lineage>
</organism>
<gene>
    <name evidence="1" type="ORF">acsn021_32680</name>
</gene>
<proteinExistence type="predicted"/>
<protein>
    <submittedName>
        <fullName evidence="1">Uncharacterized protein</fullName>
    </submittedName>
</protein>
<dbReference type="Proteomes" id="UP000515561">
    <property type="component" value="Chromosome"/>
</dbReference>
<keyword evidence="2" id="KW-1185">Reference proteome</keyword>
<dbReference type="KEGG" id="acel:acsn021_32680"/>
<sequence>MKKRCILIATISTLIVVVLTINNPYVNTTAKQIEEESQDILYQDVIITALAPTIDKAIDEYYKNVLTYLPGYDSSFIKILNIDRPNGNRTWHFIIDIEVEPFIGPHIAVGKDRISLDLSYPGIPKILKFEHIEDYPLPERYKDLYLH</sequence>
<dbReference type="Pfam" id="PF13027">
    <property type="entry name" value="DUF3888"/>
    <property type="match status" value="1"/>
</dbReference>
<dbReference type="RefSeq" id="WP_184093481.1">
    <property type="nucleotide sequence ID" value="NZ_AP023367.1"/>
</dbReference>
<dbReference type="EMBL" id="AP023367">
    <property type="protein sequence ID" value="BCJ95699.1"/>
    <property type="molecule type" value="Genomic_DNA"/>
</dbReference>